<reference evidence="2 3" key="1">
    <citation type="journal article" date="2021" name="Genome Biol.">
        <title>AFLAP: assembly-free linkage analysis pipeline using k-mers from genome sequencing data.</title>
        <authorList>
            <person name="Fletcher K."/>
            <person name="Zhang L."/>
            <person name="Gil J."/>
            <person name="Han R."/>
            <person name="Cavanaugh K."/>
            <person name="Michelmore R."/>
        </authorList>
    </citation>
    <scope>NUCLEOTIDE SEQUENCE [LARGE SCALE GENOMIC DNA]</scope>
    <source>
        <strain evidence="2 3">SF5</strain>
    </source>
</reference>
<feature type="region of interest" description="Disordered" evidence="1">
    <location>
        <begin position="222"/>
        <end position="249"/>
    </location>
</feature>
<gene>
    <name evidence="2" type="ORF">CCR75_006577</name>
</gene>
<sequence length="249" mass="28182">MVEPPSTVQKLKLQLFHRLQRQSVDAWKSYWQSFQLFMLAQMSLSEFHELIEELLGPHKYLHNNFVIALLSSAHQCADDDMQRHSPHRASALHEYNSEGKDKVHTVFNGGKTLACSETLPLQIKEEREYNKTEATIAASATTNLDNLVGKDLNRRLQQDLLKTPRSKRLHNCVDTTSGNREEEGNNVRAIVAVTKLLRLSQDESRHDQSDQLSAELLMGLGKRSATSTSISARNRDIDRASMSLSSSQK</sequence>
<protein>
    <submittedName>
        <fullName evidence="2">Uncharacterized protein</fullName>
    </submittedName>
</protein>
<dbReference type="GO" id="GO:0070461">
    <property type="term" value="C:SAGA-type complex"/>
    <property type="evidence" value="ECO:0007669"/>
    <property type="project" value="InterPro"/>
</dbReference>
<evidence type="ECO:0000313" key="3">
    <source>
        <dbReference type="Proteomes" id="UP000294530"/>
    </source>
</evidence>
<dbReference type="Proteomes" id="UP000294530">
    <property type="component" value="Unassembled WGS sequence"/>
</dbReference>
<comment type="caution">
    <text evidence="2">The sequence shown here is derived from an EMBL/GenBank/DDBJ whole genome shotgun (WGS) entry which is preliminary data.</text>
</comment>
<dbReference type="InterPro" id="IPR024738">
    <property type="entry name" value="Hfi1/Tada1"/>
</dbReference>
<dbReference type="RefSeq" id="XP_067816214.1">
    <property type="nucleotide sequence ID" value="XM_067964645.1"/>
</dbReference>
<name>A0A976FH29_BRELC</name>
<dbReference type="Pfam" id="PF12767">
    <property type="entry name" value="SAGA-Tad1"/>
    <property type="match status" value="1"/>
</dbReference>
<dbReference type="OrthoDB" id="122666at2759"/>
<evidence type="ECO:0000256" key="1">
    <source>
        <dbReference type="SAM" id="MobiDB-lite"/>
    </source>
</evidence>
<keyword evidence="3" id="KW-1185">Reference proteome</keyword>
<dbReference type="AlphaFoldDB" id="A0A976FH29"/>
<dbReference type="KEGG" id="blac:94350316"/>
<dbReference type="EMBL" id="SHOA02000014">
    <property type="protein sequence ID" value="TDH66715.1"/>
    <property type="molecule type" value="Genomic_DNA"/>
</dbReference>
<proteinExistence type="predicted"/>
<accession>A0A976FH29</accession>
<evidence type="ECO:0000313" key="2">
    <source>
        <dbReference type="EMBL" id="TDH66715.1"/>
    </source>
</evidence>
<organism evidence="2 3">
    <name type="scientific">Bremia lactucae</name>
    <name type="common">Lettuce downy mildew</name>
    <dbReference type="NCBI Taxonomy" id="4779"/>
    <lineage>
        <taxon>Eukaryota</taxon>
        <taxon>Sar</taxon>
        <taxon>Stramenopiles</taxon>
        <taxon>Oomycota</taxon>
        <taxon>Peronosporomycetes</taxon>
        <taxon>Peronosporales</taxon>
        <taxon>Peronosporaceae</taxon>
        <taxon>Bremia</taxon>
    </lineage>
</organism>
<dbReference type="GeneID" id="94350316"/>